<dbReference type="RefSeq" id="WP_015879364.1">
    <property type="nucleotide sequence ID" value="NC_012691.1"/>
</dbReference>
<dbReference type="InterPro" id="IPR058625">
    <property type="entry name" value="MdtA-like_BSH"/>
</dbReference>
<evidence type="ECO:0000259" key="6">
    <source>
        <dbReference type="Pfam" id="PF25876"/>
    </source>
</evidence>
<evidence type="ECO:0000256" key="3">
    <source>
        <dbReference type="ARBA" id="ARBA00022475"/>
    </source>
</evidence>
<dbReference type="AlphaFoldDB" id="C4L926"/>
<dbReference type="Pfam" id="PF25876">
    <property type="entry name" value="HH_MFP_RND"/>
    <property type="match status" value="1"/>
</dbReference>
<gene>
    <name evidence="9" type="ordered locus">Tola_2299</name>
</gene>
<organism evidence="9 10">
    <name type="scientific">Tolumonas auensis (strain DSM 9187 / NBRC 110442 / TA 4)</name>
    <dbReference type="NCBI Taxonomy" id="595494"/>
    <lineage>
        <taxon>Bacteria</taxon>
        <taxon>Pseudomonadati</taxon>
        <taxon>Pseudomonadota</taxon>
        <taxon>Gammaproteobacteria</taxon>
        <taxon>Aeromonadales</taxon>
        <taxon>Aeromonadaceae</taxon>
        <taxon>Tolumonas</taxon>
    </lineage>
</organism>
<evidence type="ECO:0000256" key="4">
    <source>
        <dbReference type="ARBA" id="ARBA00022519"/>
    </source>
</evidence>
<name>C4L926_TOLAT</name>
<dbReference type="InterPro" id="IPR006143">
    <property type="entry name" value="RND_pump_MFP"/>
</dbReference>
<dbReference type="Pfam" id="PF25944">
    <property type="entry name" value="Beta-barrel_RND"/>
    <property type="match status" value="1"/>
</dbReference>
<feature type="domain" description="Multidrug resistance protein MdtA-like barrel-sandwich hybrid" evidence="7">
    <location>
        <begin position="63"/>
        <end position="198"/>
    </location>
</feature>
<proteinExistence type="inferred from homology"/>
<keyword evidence="3" id="KW-1003">Cell membrane</keyword>
<dbReference type="Gene3D" id="2.40.30.170">
    <property type="match status" value="1"/>
</dbReference>
<evidence type="ECO:0000256" key="2">
    <source>
        <dbReference type="ARBA" id="ARBA00009477"/>
    </source>
</evidence>
<dbReference type="PANTHER" id="PTHR30469:SF36">
    <property type="entry name" value="BLL3903 PROTEIN"/>
    <property type="match status" value="1"/>
</dbReference>
<comment type="similarity">
    <text evidence="2">Belongs to the membrane fusion protein (MFP) (TC 8.A.1) family.</text>
</comment>
<dbReference type="EMBL" id="CP001616">
    <property type="protein sequence ID" value="ACQ93896.1"/>
    <property type="molecule type" value="Genomic_DNA"/>
</dbReference>
<feature type="domain" description="Multidrug resistance protein MdtA-like beta-barrel" evidence="8">
    <location>
        <begin position="208"/>
        <end position="290"/>
    </location>
</feature>
<dbReference type="STRING" id="595494.Tola_2299"/>
<evidence type="ECO:0000256" key="5">
    <source>
        <dbReference type="ARBA" id="ARBA00023136"/>
    </source>
</evidence>
<dbReference type="GO" id="GO:1990281">
    <property type="term" value="C:efflux pump complex"/>
    <property type="evidence" value="ECO:0007669"/>
    <property type="project" value="TreeGrafter"/>
</dbReference>
<dbReference type="GO" id="GO:0015562">
    <property type="term" value="F:efflux transmembrane transporter activity"/>
    <property type="evidence" value="ECO:0007669"/>
    <property type="project" value="TreeGrafter"/>
</dbReference>
<keyword evidence="5" id="KW-0472">Membrane</keyword>
<dbReference type="eggNOG" id="COG0845">
    <property type="taxonomic scope" value="Bacteria"/>
</dbReference>
<evidence type="ECO:0000313" key="9">
    <source>
        <dbReference type="EMBL" id="ACQ93896.1"/>
    </source>
</evidence>
<dbReference type="InterPro" id="IPR058624">
    <property type="entry name" value="MdtA-like_HH"/>
</dbReference>
<dbReference type="SUPFAM" id="SSF111369">
    <property type="entry name" value="HlyD-like secretion proteins"/>
    <property type="match status" value="1"/>
</dbReference>
<dbReference type="Gene3D" id="1.10.287.470">
    <property type="entry name" value="Helix hairpin bin"/>
    <property type="match status" value="1"/>
</dbReference>
<dbReference type="KEGG" id="tau:Tola_2299"/>
<reference evidence="9 10" key="2">
    <citation type="journal article" date="2011" name="Stand. Genomic Sci.">
        <title>Complete genome sequence of Tolumonas auensis type strain (TA 4).</title>
        <authorList>
            <person name="Chertkov O."/>
            <person name="Copeland A."/>
            <person name="Lucas S."/>
            <person name="Lapidus A."/>
            <person name="Berry K.W."/>
            <person name="Detter J.C."/>
            <person name="Del Rio T.G."/>
            <person name="Hammon N."/>
            <person name="Dalin E."/>
            <person name="Tice H."/>
            <person name="Pitluck S."/>
            <person name="Richardson P."/>
            <person name="Bruce D."/>
            <person name="Goodwin L."/>
            <person name="Han C."/>
            <person name="Tapia R."/>
            <person name="Saunders E."/>
            <person name="Schmutz J."/>
            <person name="Brettin T."/>
            <person name="Larimer F."/>
            <person name="Land M."/>
            <person name="Hauser L."/>
            <person name="Spring S."/>
            <person name="Rohde M."/>
            <person name="Kyrpides N.C."/>
            <person name="Ivanova N."/>
            <person name="Goker M."/>
            <person name="Beller H.R."/>
            <person name="Klenk H.P."/>
            <person name="Woyke T."/>
        </authorList>
    </citation>
    <scope>NUCLEOTIDE SEQUENCE [LARGE SCALE GENOMIC DNA]</scope>
    <source>
        <strain evidence="10">DSM 9187 / TA4</strain>
    </source>
</reference>
<sequence>MNIWRWIVLAAVIVVVGYRFSLNEQKQPAASVKKSTQVVVAPVKREDFKAGWQAVGRVVAKSSVELKPRIEGQISKIFFNEGASVSAGQVLIELDDSDYRNKWQQAKAVLQQDQALLKKAQADLSRAKVLLQKKFVSEADMNGYQAAEQSAAAQVKQDEASLAIAARNLDYTKIKAPFSGRTGAHLVSAGATVQAYNTILTTLNQLDPISVSFTLPEKYLPDLQESLRTGALDVTAQINSGTAVEQRHGSVTFLDNNVDSSSGTITLKADFANPSGDWLPGQYVTVQMAARTLKQVLVIPGKALQQGPEGLQLFVVDNGIVQRIMVEELAANDGWSAIQGELQQGDLVVTEGQFRLNDGSPVSIASTTKSGAE</sequence>
<evidence type="ECO:0000313" key="10">
    <source>
        <dbReference type="Proteomes" id="UP000009073"/>
    </source>
</evidence>
<accession>C4L926</accession>
<keyword evidence="4" id="KW-0997">Cell inner membrane</keyword>
<dbReference type="NCBIfam" id="TIGR01730">
    <property type="entry name" value="RND_mfp"/>
    <property type="match status" value="1"/>
</dbReference>
<dbReference type="OrthoDB" id="9800613at2"/>
<dbReference type="Pfam" id="PF25917">
    <property type="entry name" value="BSH_RND"/>
    <property type="match status" value="1"/>
</dbReference>
<keyword evidence="10" id="KW-1185">Reference proteome</keyword>
<evidence type="ECO:0000259" key="7">
    <source>
        <dbReference type="Pfam" id="PF25917"/>
    </source>
</evidence>
<evidence type="ECO:0000256" key="1">
    <source>
        <dbReference type="ARBA" id="ARBA00004236"/>
    </source>
</evidence>
<protein>
    <submittedName>
        <fullName evidence="9">Efflux transporter, RND family, MFP subunit</fullName>
    </submittedName>
</protein>
<dbReference type="Proteomes" id="UP000009073">
    <property type="component" value="Chromosome"/>
</dbReference>
<dbReference type="Gene3D" id="2.40.420.20">
    <property type="match status" value="1"/>
</dbReference>
<dbReference type="PANTHER" id="PTHR30469">
    <property type="entry name" value="MULTIDRUG RESISTANCE PROTEIN MDTA"/>
    <property type="match status" value="1"/>
</dbReference>
<evidence type="ECO:0000259" key="8">
    <source>
        <dbReference type="Pfam" id="PF25944"/>
    </source>
</evidence>
<dbReference type="HOGENOM" id="CLU_018816_2_0_6"/>
<dbReference type="InterPro" id="IPR058626">
    <property type="entry name" value="MdtA-like_b-barrel"/>
</dbReference>
<dbReference type="Gene3D" id="2.40.50.100">
    <property type="match status" value="1"/>
</dbReference>
<feature type="domain" description="Multidrug resistance protein MdtA-like alpha-helical hairpin" evidence="6">
    <location>
        <begin position="104"/>
        <end position="172"/>
    </location>
</feature>
<comment type="subcellular location">
    <subcellularLocation>
        <location evidence="1">Cell membrane</location>
    </subcellularLocation>
</comment>
<reference evidence="10" key="1">
    <citation type="submission" date="2009-05" db="EMBL/GenBank/DDBJ databases">
        <title>Complete sequence of Tolumonas auensis DSM 9187.</title>
        <authorList>
            <consortium name="US DOE Joint Genome Institute"/>
            <person name="Lucas S."/>
            <person name="Copeland A."/>
            <person name="Lapidus A."/>
            <person name="Glavina del Rio T."/>
            <person name="Tice H."/>
            <person name="Bruce D."/>
            <person name="Goodwin L."/>
            <person name="Pitluck S."/>
            <person name="Chertkov O."/>
            <person name="Brettin T."/>
            <person name="Detter J.C."/>
            <person name="Han C."/>
            <person name="Larimer F."/>
            <person name="Land M."/>
            <person name="Hauser L."/>
            <person name="Kyrpides N."/>
            <person name="Mikhailova N."/>
            <person name="Spring S."/>
            <person name="Beller H."/>
        </authorList>
    </citation>
    <scope>NUCLEOTIDE SEQUENCE [LARGE SCALE GENOMIC DNA]</scope>
    <source>
        <strain evidence="10">DSM 9187 / TA4</strain>
    </source>
</reference>